<dbReference type="PANTHER" id="PTHR11439:SF467">
    <property type="entry name" value="INTEGRASE CATALYTIC DOMAIN-CONTAINING PROTEIN"/>
    <property type="match status" value="1"/>
</dbReference>
<dbReference type="PANTHER" id="PTHR11439">
    <property type="entry name" value="GAG-POL-RELATED RETROTRANSPOSON"/>
    <property type="match status" value="1"/>
</dbReference>
<evidence type="ECO:0000256" key="1">
    <source>
        <dbReference type="ARBA" id="ARBA00022750"/>
    </source>
</evidence>
<keyword evidence="1" id="KW-0064">Aspartyl protease</keyword>
<dbReference type="GO" id="GO:0003676">
    <property type="term" value="F:nucleic acid binding"/>
    <property type="evidence" value="ECO:0007669"/>
    <property type="project" value="InterPro"/>
</dbReference>
<dbReference type="InterPro" id="IPR054722">
    <property type="entry name" value="PolX-like_BBD"/>
</dbReference>
<protein>
    <submittedName>
        <fullName evidence="4">BURP domain-containing protein</fullName>
    </submittedName>
</protein>
<dbReference type="GO" id="GO:0004190">
    <property type="term" value="F:aspartic-type endopeptidase activity"/>
    <property type="evidence" value="ECO:0007669"/>
    <property type="project" value="UniProtKB-KW"/>
</dbReference>
<name>A0A4Y1RZ07_PRUDU</name>
<feature type="compositionally biased region" description="Low complexity" evidence="2">
    <location>
        <begin position="698"/>
        <end position="717"/>
    </location>
</feature>
<dbReference type="Pfam" id="PF22936">
    <property type="entry name" value="Pol_BBD"/>
    <property type="match status" value="1"/>
</dbReference>
<dbReference type="PROSITE" id="PS50994">
    <property type="entry name" value="INTEGRASE"/>
    <property type="match status" value="1"/>
</dbReference>
<dbReference type="SUPFAM" id="SSF56672">
    <property type="entry name" value="DNA/RNA polymerases"/>
    <property type="match status" value="1"/>
</dbReference>
<organism evidence="4">
    <name type="scientific">Prunus dulcis</name>
    <name type="common">Almond</name>
    <name type="synonym">Amygdalus dulcis</name>
    <dbReference type="NCBI Taxonomy" id="3755"/>
    <lineage>
        <taxon>Eukaryota</taxon>
        <taxon>Viridiplantae</taxon>
        <taxon>Streptophyta</taxon>
        <taxon>Embryophyta</taxon>
        <taxon>Tracheophyta</taxon>
        <taxon>Spermatophyta</taxon>
        <taxon>Magnoliopsida</taxon>
        <taxon>eudicotyledons</taxon>
        <taxon>Gunneridae</taxon>
        <taxon>Pentapetalae</taxon>
        <taxon>rosids</taxon>
        <taxon>fabids</taxon>
        <taxon>Rosales</taxon>
        <taxon>Rosaceae</taxon>
        <taxon>Amygdaloideae</taxon>
        <taxon>Amygdaleae</taxon>
        <taxon>Prunus</taxon>
    </lineage>
</organism>
<keyword evidence="1" id="KW-0645">Protease</keyword>
<dbReference type="InterPro" id="IPR043502">
    <property type="entry name" value="DNA/RNA_pol_sf"/>
</dbReference>
<evidence type="ECO:0000313" key="4">
    <source>
        <dbReference type="EMBL" id="BBH09043.1"/>
    </source>
</evidence>
<feature type="domain" description="Integrase catalytic" evidence="3">
    <location>
        <begin position="444"/>
        <end position="619"/>
    </location>
</feature>
<dbReference type="InterPro" id="IPR036397">
    <property type="entry name" value="RNaseH_sf"/>
</dbReference>
<feature type="region of interest" description="Disordered" evidence="2">
    <location>
        <begin position="289"/>
        <end position="330"/>
    </location>
</feature>
<accession>A0A4Y1RZ07</accession>
<dbReference type="SUPFAM" id="SSF53098">
    <property type="entry name" value="Ribonuclease H-like"/>
    <property type="match status" value="1"/>
</dbReference>
<keyword evidence="1" id="KW-0378">Hydrolase</keyword>
<feature type="compositionally biased region" description="Polar residues" evidence="2">
    <location>
        <begin position="316"/>
        <end position="330"/>
    </location>
</feature>
<dbReference type="Pfam" id="PF00665">
    <property type="entry name" value="rve"/>
    <property type="match status" value="1"/>
</dbReference>
<dbReference type="Pfam" id="PF07727">
    <property type="entry name" value="RVT_2"/>
    <property type="match status" value="1"/>
</dbReference>
<evidence type="ECO:0000259" key="3">
    <source>
        <dbReference type="PROSITE" id="PS50994"/>
    </source>
</evidence>
<evidence type="ECO:0000256" key="2">
    <source>
        <dbReference type="SAM" id="MobiDB-lite"/>
    </source>
</evidence>
<proteinExistence type="predicted"/>
<dbReference type="CDD" id="cd09272">
    <property type="entry name" value="RNase_HI_RT_Ty1"/>
    <property type="match status" value="1"/>
</dbReference>
<dbReference type="EMBL" id="AP019304">
    <property type="protein sequence ID" value="BBH09043.1"/>
    <property type="molecule type" value="Genomic_DNA"/>
</dbReference>
<dbReference type="Gene3D" id="3.30.420.10">
    <property type="entry name" value="Ribonuclease H-like superfamily/Ribonuclease H"/>
    <property type="match status" value="1"/>
</dbReference>
<sequence length="1297" mass="145875">MSEQHAIACKRQQPEYECVYMEHQTYGWLAIKLELFSAGEGFTPAKRQAMWMHIAGRGRKGFVTGSTEEPAENSAGYETWETGNAIVKGWLINSMEPAIMGFFIHLRTAKEVWKEVARTYYDGSDISQIYELKVKSFRLRQEGRPVGVYYADLKSVWQELDQRRPIKMACAVDLKTLRDEIQIDRVYAFLAGLDDLFDKVRSDILRTQPLPSVEEVFSVVRREAQRHATMMSGSNNQGGLPSMAMVSRPAAAFRPMYFLWTNRHTEDTCFAKHGVPDWFPELKKKLRAKERGSGGNNGGRASLATAPPKAKEDETISNNPSQTLLTGDSSSTIGTVGHVFLASDTEHHAGWILDSGATDHMTYDKNVFQYMTTSHREYIATANGTRAPVVGAGTDIQTKEIIGRGTKREGLYYVDDVVPGRAHAVRVLRGNLQCEVCILAKSHRASFPPSMNKRHFPFDLVHSDVWGPSPVVTSSGLRWFVTFVDDCTRMTWLYVLKNKSDVGAIFRSFAQMVQTQYSSVIKVLRSDNGGEYINFELSEFLRGQGILHETTCPHTPQQNGVAERKNRHILETARALLLGASVPPRFWPEAVTYAVYVINRMPSRVVGFQTPIQVLTQHAPVVSSNTLTPRVFGCVAYVHIPKIHRSKLDPCALRGDVTIEQRVESGTKPLLGESRQATIEKNLAVEQPCAEPSIPFIEEPSTSSLSSSEVPPNTSSLNMPEVSIVNDCVTNPSVGTYKLPPRQNRGVPPDRFSPEGKVKYPIANYVSCNKLAPERQTMVSNMESIHVPTRVEEALKDPKWAKAMDEEMLALQKNTTWEVMKLPIGKKTVGCRWVFTVKYKVDGTVDRYKARLVAKGYTQTYGVDYQETFSPVAKMNTVRVLISLAANMDWPLKQFDVKNAFLHGNLEEEVYMDFPPGYSNGGNTGVCRLRKSLYGLKQSPRAWFGRFTQVMRKNGYCQSHSDHTLFVKHRQNKVTALIIYVDDMIITGNDVDEMSKLQGNLAVEFEMKDLGDLKYFLGVEVARSSKGIFLSQRKYVLDLLKETGMLGCKPVETPIVEKHHLCLDPEQKLVDKGRYQRLVGRLIYLAHTRPDIAYAVSVVSQFMHSPSVDHMAAVLRILAYLKSAPGKGVLYRKNGHLRIEGFTDADWAGDVTDRRSTSGYFTFVGGNLVTWRSKKQKVVSRSSAEAEYRGMAQGICEILWLRKLLWGLGFKPKDTMQLFCDNKSARDIADNPVQHDRTKHVEVDRHFIKEKLEKKIVSIPFVESEGQLADVLTHAVCSRKFGNSLDKLGMCDIYAPT</sequence>
<dbReference type="InterPro" id="IPR012337">
    <property type="entry name" value="RNaseH-like_sf"/>
</dbReference>
<dbReference type="InterPro" id="IPR013103">
    <property type="entry name" value="RVT_2"/>
</dbReference>
<dbReference type="GO" id="GO:0015074">
    <property type="term" value="P:DNA integration"/>
    <property type="evidence" value="ECO:0007669"/>
    <property type="project" value="InterPro"/>
</dbReference>
<dbReference type="InterPro" id="IPR001584">
    <property type="entry name" value="Integrase_cat-core"/>
</dbReference>
<feature type="region of interest" description="Disordered" evidence="2">
    <location>
        <begin position="696"/>
        <end position="719"/>
    </location>
</feature>
<gene>
    <name evidence="4" type="ORF">Prudu_021439</name>
</gene>
<reference evidence="4" key="1">
    <citation type="journal article" date="2019" name="Science">
        <title>Mutation of a bHLH transcription factor allowed almond domestication.</title>
        <authorList>
            <person name="Sanchez-Perez R."/>
            <person name="Pavan S."/>
            <person name="Mazzeo R."/>
            <person name="Moldovan C."/>
            <person name="Aiese Cigliano R."/>
            <person name="Del Cueto J."/>
            <person name="Ricciardi F."/>
            <person name="Lotti C."/>
            <person name="Ricciardi L."/>
            <person name="Dicenta F."/>
            <person name="Lopez-Marques R.L."/>
            <person name="Lindberg Moller B."/>
        </authorList>
    </citation>
    <scope>NUCLEOTIDE SEQUENCE</scope>
</reference>